<name>A0A949TZA5_9CLOT</name>
<dbReference type="AlphaFoldDB" id="A0A949TZA5"/>
<evidence type="ECO:0000256" key="6">
    <source>
        <dbReference type="SAM" id="Phobius"/>
    </source>
</evidence>
<dbReference type="RefSeq" id="WP_218321626.1">
    <property type="nucleotide sequence ID" value="NZ_JAEEGC010000089.1"/>
</dbReference>
<feature type="transmembrane region" description="Helical" evidence="6">
    <location>
        <begin position="563"/>
        <end position="584"/>
    </location>
</feature>
<proteinExistence type="predicted"/>
<feature type="transmembrane region" description="Helical" evidence="6">
    <location>
        <begin position="677"/>
        <end position="698"/>
    </location>
</feature>
<comment type="caution">
    <text evidence="8">The sequence shown here is derived from an EMBL/GenBank/DDBJ whole genome shotgun (WGS) entry which is preliminary data.</text>
</comment>
<evidence type="ECO:0000313" key="8">
    <source>
        <dbReference type="EMBL" id="MBV7274561.1"/>
    </source>
</evidence>
<dbReference type="InterPro" id="IPR017501">
    <property type="entry name" value="Phage_infect_YhgE_C"/>
</dbReference>
<dbReference type="NCBIfam" id="TIGR03061">
    <property type="entry name" value="pip_yhgE_Nterm"/>
    <property type="match status" value="1"/>
</dbReference>
<feature type="transmembrane region" description="Helical" evidence="6">
    <location>
        <begin position="590"/>
        <end position="611"/>
    </location>
</feature>
<feature type="transmembrane region" description="Helical" evidence="6">
    <location>
        <begin position="15"/>
        <end position="38"/>
    </location>
</feature>
<dbReference type="InterPro" id="IPR013525">
    <property type="entry name" value="ABC2_TM"/>
</dbReference>
<keyword evidence="2 6" id="KW-0812">Transmembrane</keyword>
<comment type="subcellular location">
    <subcellularLocation>
        <location evidence="1">Membrane</location>
        <topology evidence="1">Multi-pass membrane protein</topology>
    </subcellularLocation>
</comment>
<dbReference type="InterPro" id="IPR051328">
    <property type="entry name" value="T7SS_ABC-Transporter"/>
</dbReference>
<sequence>MNTILRIYKRDLKRIIINPALIIILIGLIIVPALYAWINIIASWDPYGNTKNLSVAIVNNDKGAAFKNMHINVGKEVADKLKTNQNIGWTFVNQNEAETGVKYGKYYASITIPEDFSRDLLSIATSKEPEKAKLIYSVNEKVNAIAPKITKSGLTSLQSEITSSFTQEASTTALNYMNAYGIELEKARPELEKFMNLISNIDNDLPKVGDGINAAYQLSNDMHNYIQNIEGSIPIVTDTLNKSANIVKASSDFLLNAKNKMKNIPTNVNTDLTTAKNNVDSTIESLNSIITSINQGNVDQIQTLKSISDKLNAAITSIDNNISMMQSINNVLNSNAVSNFISNLQDIRDRLARDNDNLNNLINTLNKGQQISTSALKAIIQNVTIASQLINDSINNYNNNIAPLVTKFTDNSMGITDNSLKLLQNAQDNMPLINSLLKDADAATNLGVSQIKNIKDKFPAIQQSIHSTVGKFKDFSSEQKFNDIINLLQSNTKAVSDFLSNPITLVQNRVFPIPNYGSAMTPFYTTLAIWVGAFTLLSLLSIKVEPLEDNKKVSAKKEFFGRYLTFATITVIQALVISLGNLFILKTYALNPIIFILFSVYVSIVFIMVIYTLVSVFGNVGKALALVIMVLQVSASGGTFPIQLTPRFFQNISPLLPFTYAIGGMREAEGGIIWSSLYYNIEILSIYFFISIIIAIFLKEKINKKSEKFISKIKESGLIGE</sequence>
<organism evidence="8 9">
    <name type="scientific">Clostridium thailandense</name>
    <dbReference type="NCBI Taxonomy" id="2794346"/>
    <lineage>
        <taxon>Bacteria</taxon>
        <taxon>Bacillati</taxon>
        <taxon>Bacillota</taxon>
        <taxon>Clostridia</taxon>
        <taxon>Eubacteriales</taxon>
        <taxon>Clostridiaceae</taxon>
        <taxon>Clostridium</taxon>
    </lineage>
</organism>
<accession>A0A949TZA5</accession>
<dbReference type="GO" id="GO:0140359">
    <property type="term" value="F:ABC-type transporter activity"/>
    <property type="evidence" value="ECO:0007669"/>
    <property type="project" value="InterPro"/>
</dbReference>
<evidence type="ECO:0000256" key="1">
    <source>
        <dbReference type="ARBA" id="ARBA00004141"/>
    </source>
</evidence>
<keyword evidence="5" id="KW-0175">Coiled coil</keyword>
<protein>
    <submittedName>
        <fullName evidence="8">YhgE/Pip domain-containing protein</fullName>
    </submittedName>
</protein>
<keyword evidence="3 6" id="KW-1133">Transmembrane helix</keyword>
<evidence type="ECO:0000256" key="2">
    <source>
        <dbReference type="ARBA" id="ARBA00022692"/>
    </source>
</evidence>
<feature type="domain" description="ABC-2 type transporter transmembrane" evidence="7">
    <location>
        <begin position="554"/>
        <end position="668"/>
    </location>
</feature>
<gene>
    <name evidence="8" type="ORF">I6U48_16835</name>
</gene>
<dbReference type="PANTHER" id="PTHR43077:SF10">
    <property type="entry name" value="TRANSPORT PERMEASE PROTEIN"/>
    <property type="match status" value="1"/>
</dbReference>
<evidence type="ECO:0000259" key="7">
    <source>
        <dbReference type="Pfam" id="PF01061"/>
    </source>
</evidence>
<feature type="transmembrane region" description="Helical" evidence="6">
    <location>
        <begin position="523"/>
        <end position="542"/>
    </location>
</feature>
<keyword evidence="9" id="KW-1185">Reference proteome</keyword>
<keyword evidence="4 6" id="KW-0472">Membrane</keyword>
<dbReference type="PANTHER" id="PTHR43077">
    <property type="entry name" value="TRANSPORT PERMEASE YVFS-RELATED"/>
    <property type="match status" value="1"/>
</dbReference>
<evidence type="ECO:0000256" key="5">
    <source>
        <dbReference type="SAM" id="Coils"/>
    </source>
</evidence>
<feature type="coiled-coil region" evidence="5">
    <location>
        <begin position="341"/>
        <end position="368"/>
    </location>
</feature>
<dbReference type="Proteomes" id="UP000694308">
    <property type="component" value="Unassembled WGS sequence"/>
</dbReference>
<evidence type="ECO:0000313" key="9">
    <source>
        <dbReference type="Proteomes" id="UP000694308"/>
    </source>
</evidence>
<dbReference type="Pfam" id="PF01061">
    <property type="entry name" value="ABC2_membrane"/>
    <property type="match status" value="1"/>
</dbReference>
<dbReference type="InterPro" id="IPR017500">
    <property type="entry name" value="Phage_infect_YhgE_N"/>
</dbReference>
<feature type="transmembrane region" description="Helical" evidence="6">
    <location>
        <begin position="623"/>
        <end position="644"/>
    </location>
</feature>
<evidence type="ECO:0000256" key="3">
    <source>
        <dbReference type="ARBA" id="ARBA00022989"/>
    </source>
</evidence>
<dbReference type="NCBIfam" id="TIGR03062">
    <property type="entry name" value="pip_yhgE_Cterm"/>
    <property type="match status" value="1"/>
</dbReference>
<evidence type="ECO:0000256" key="4">
    <source>
        <dbReference type="ARBA" id="ARBA00023136"/>
    </source>
</evidence>
<dbReference type="GO" id="GO:0016020">
    <property type="term" value="C:membrane"/>
    <property type="evidence" value="ECO:0007669"/>
    <property type="project" value="UniProtKB-SubCell"/>
</dbReference>
<dbReference type="EMBL" id="JAEEGC010000089">
    <property type="protein sequence ID" value="MBV7274561.1"/>
    <property type="molecule type" value="Genomic_DNA"/>
</dbReference>
<reference evidence="8" key="1">
    <citation type="submission" date="2020-12" db="EMBL/GenBank/DDBJ databases">
        <title>Clostridium thailandense sp. nov., a novel acetogenic bacterium isolated from peat land soil in Thailand.</title>
        <authorList>
            <person name="Chaikitkaew S."/>
            <person name="Birkeland N.K."/>
        </authorList>
    </citation>
    <scope>NUCLEOTIDE SEQUENCE</scope>
    <source>
        <strain evidence="8">PL3</strain>
    </source>
</reference>